<dbReference type="CDD" id="cd02440">
    <property type="entry name" value="AdoMet_MTases"/>
    <property type="match status" value="1"/>
</dbReference>
<evidence type="ECO:0000313" key="2">
    <source>
        <dbReference type="EMBL" id="KAF2486800.1"/>
    </source>
</evidence>
<feature type="domain" description="Methyltransferase type 12" evidence="1">
    <location>
        <begin position="64"/>
        <end position="159"/>
    </location>
</feature>
<evidence type="ECO:0000259" key="1">
    <source>
        <dbReference type="Pfam" id="PF08242"/>
    </source>
</evidence>
<gene>
    <name evidence="2" type="ORF">BDY17DRAFT_308179</name>
</gene>
<dbReference type="InterPro" id="IPR013217">
    <property type="entry name" value="Methyltransf_12"/>
</dbReference>
<organism evidence="2 3">
    <name type="scientific">Neohortaea acidophila</name>
    <dbReference type="NCBI Taxonomy" id="245834"/>
    <lineage>
        <taxon>Eukaryota</taxon>
        <taxon>Fungi</taxon>
        <taxon>Dikarya</taxon>
        <taxon>Ascomycota</taxon>
        <taxon>Pezizomycotina</taxon>
        <taxon>Dothideomycetes</taxon>
        <taxon>Dothideomycetidae</taxon>
        <taxon>Mycosphaerellales</taxon>
        <taxon>Teratosphaeriaceae</taxon>
        <taxon>Neohortaea</taxon>
    </lineage>
</organism>
<accession>A0A6A6Q323</accession>
<dbReference type="EMBL" id="MU001632">
    <property type="protein sequence ID" value="KAF2486800.1"/>
    <property type="molecule type" value="Genomic_DNA"/>
</dbReference>
<name>A0A6A6Q323_9PEZI</name>
<dbReference type="AlphaFoldDB" id="A0A6A6Q323"/>
<dbReference type="OrthoDB" id="417697at2759"/>
<dbReference type="Proteomes" id="UP000799767">
    <property type="component" value="Unassembled WGS sequence"/>
</dbReference>
<dbReference type="Pfam" id="PF08242">
    <property type="entry name" value="Methyltransf_12"/>
    <property type="match status" value="1"/>
</dbReference>
<evidence type="ECO:0000313" key="3">
    <source>
        <dbReference type="Proteomes" id="UP000799767"/>
    </source>
</evidence>
<proteinExistence type="predicted"/>
<dbReference type="Gene3D" id="3.40.50.150">
    <property type="entry name" value="Vaccinia Virus protein VP39"/>
    <property type="match status" value="1"/>
</dbReference>
<protein>
    <recommendedName>
        <fullName evidence="1">Methyltransferase type 12 domain-containing protein</fullName>
    </recommendedName>
</protein>
<dbReference type="InterPro" id="IPR029063">
    <property type="entry name" value="SAM-dependent_MTases_sf"/>
</dbReference>
<keyword evidence="3" id="KW-1185">Reference proteome</keyword>
<sequence length="293" mass="32430">MANFRLQPTQLPFLDNVCILEAVDQSSASIQLNAQHKLLVKAVGYHLHPTIIQPHLPAEPKVADLGAGTGTFLVDIANQYPSTAQFDGYDISDVAWLPPTERPANVTLHLTNCKKPPPPALHGAYDLVTLRFLNSGMGIEDWHPRASHAFQLLKPGGALQWIEANFAQVLPILQSHPDAVTSASEKGTVRAMHESPHTDWFVANLPPILDSLGFHGIKQNVTRTDRLPETRAELSRLFFGALYGILRRMAASGRKDAWTLEEAEEIYAEMLREVDAGAYVTCDLHQFFAFKPL</sequence>
<dbReference type="RefSeq" id="XP_033593369.1">
    <property type="nucleotide sequence ID" value="XM_033735178.1"/>
</dbReference>
<reference evidence="2" key="1">
    <citation type="journal article" date="2020" name="Stud. Mycol.">
        <title>101 Dothideomycetes genomes: a test case for predicting lifestyles and emergence of pathogens.</title>
        <authorList>
            <person name="Haridas S."/>
            <person name="Albert R."/>
            <person name="Binder M."/>
            <person name="Bloem J."/>
            <person name="Labutti K."/>
            <person name="Salamov A."/>
            <person name="Andreopoulos B."/>
            <person name="Baker S."/>
            <person name="Barry K."/>
            <person name="Bills G."/>
            <person name="Bluhm B."/>
            <person name="Cannon C."/>
            <person name="Castanera R."/>
            <person name="Culley D."/>
            <person name="Daum C."/>
            <person name="Ezra D."/>
            <person name="Gonzalez J."/>
            <person name="Henrissat B."/>
            <person name="Kuo A."/>
            <person name="Liang C."/>
            <person name="Lipzen A."/>
            <person name="Lutzoni F."/>
            <person name="Magnuson J."/>
            <person name="Mondo S."/>
            <person name="Nolan M."/>
            <person name="Ohm R."/>
            <person name="Pangilinan J."/>
            <person name="Park H.-J."/>
            <person name="Ramirez L."/>
            <person name="Alfaro M."/>
            <person name="Sun H."/>
            <person name="Tritt A."/>
            <person name="Yoshinaga Y."/>
            <person name="Zwiers L.-H."/>
            <person name="Turgeon B."/>
            <person name="Goodwin S."/>
            <person name="Spatafora J."/>
            <person name="Crous P."/>
            <person name="Grigoriev I."/>
        </authorList>
    </citation>
    <scope>NUCLEOTIDE SEQUENCE</scope>
    <source>
        <strain evidence="2">CBS 113389</strain>
    </source>
</reference>
<dbReference type="SUPFAM" id="SSF53335">
    <property type="entry name" value="S-adenosyl-L-methionine-dependent methyltransferases"/>
    <property type="match status" value="1"/>
</dbReference>
<dbReference type="GeneID" id="54476180"/>